<dbReference type="EMBL" id="CM046391">
    <property type="protein sequence ID" value="KAI8561096.1"/>
    <property type="molecule type" value="Genomic_DNA"/>
</dbReference>
<name>A0ACC0P7D7_RHOML</name>
<gene>
    <name evidence="1" type="ORF">RHMOL_Rhmol04G0310300</name>
</gene>
<sequence>MVHQFEDVEQKREHHPSLELGLEKELGVDKLAAPMTSKKKKKSNSVDFETVKEQLEEVEEMILQLAEVKGHRTREVEVGPLEMDA</sequence>
<organism evidence="1 2">
    <name type="scientific">Rhododendron molle</name>
    <name type="common">Chinese azalea</name>
    <name type="synonym">Azalea mollis</name>
    <dbReference type="NCBI Taxonomy" id="49168"/>
    <lineage>
        <taxon>Eukaryota</taxon>
        <taxon>Viridiplantae</taxon>
        <taxon>Streptophyta</taxon>
        <taxon>Embryophyta</taxon>
        <taxon>Tracheophyta</taxon>
        <taxon>Spermatophyta</taxon>
        <taxon>Magnoliopsida</taxon>
        <taxon>eudicotyledons</taxon>
        <taxon>Gunneridae</taxon>
        <taxon>Pentapetalae</taxon>
        <taxon>asterids</taxon>
        <taxon>Ericales</taxon>
        <taxon>Ericaceae</taxon>
        <taxon>Ericoideae</taxon>
        <taxon>Rhodoreae</taxon>
        <taxon>Rhododendron</taxon>
    </lineage>
</organism>
<accession>A0ACC0P7D7</accession>
<reference evidence="1" key="1">
    <citation type="submission" date="2022-02" db="EMBL/GenBank/DDBJ databases">
        <title>Plant Genome Project.</title>
        <authorList>
            <person name="Zhang R.-G."/>
        </authorList>
    </citation>
    <scope>NUCLEOTIDE SEQUENCE</scope>
    <source>
        <strain evidence="1">AT1</strain>
    </source>
</reference>
<comment type="caution">
    <text evidence="1">The sequence shown here is derived from an EMBL/GenBank/DDBJ whole genome shotgun (WGS) entry which is preliminary data.</text>
</comment>
<proteinExistence type="predicted"/>
<protein>
    <submittedName>
        <fullName evidence="1">Uncharacterized protein</fullName>
    </submittedName>
</protein>
<keyword evidence="2" id="KW-1185">Reference proteome</keyword>
<evidence type="ECO:0000313" key="1">
    <source>
        <dbReference type="EMBL" id="KAI8561096.1"/>
    </source>
</evidence>
<dbReference type="Proteomes" id="UP001062846">
    <property type="component" value="Chromosome 4"/>
</dbReference>
<evidence type="ECO:0000313" key="2">
    <source>
        <dbReference type="Proteomes" id="UP001062846"/>
    </source>
</evidence>